<dbReference type="AlphaFoldDB" id="A0A7T2YPV1"/>
<dbReference type="Proteomes" id="UP000595064">
    <property type="component" value="Chromosome"/>
</dbReference>
<feature type="compositionally biased region" description="Basic and acidic residues" evidence="1">
    <location>
        <begin position="74"/>
        <end position="114"/>
    </location>
</feature>
<dbReference type="EMBL" id="CP065748">
    <property type="protein sequence ID" value="QPS79907.1"/>
    <property type="molecule type" value="Genomic_DNA"/>
</dbReference>
<dbReference type="KEGG" id="dla:I6G47_23260"/>
<evidence type="ECO:0000313" key="2">
    <source>
        <dbReference type="EMBL" id="QPS79907.1"/>
    </source>
</evidence>
<evidence type="ECO:0000256" key="1">
    <source>
        <dbReference type="SAM" id="MobiDB-lite"/>
    </source>
</evidence>
<feature type="region of interest" description="Disordered" evidence="1">
    <location>
        <begin position="1"/>
        <end position="114"/>
    </location>
</feature>
<sequence length="114" mass="12694">MTKMKTPTSAEEHARYMKEGSNGRANYKASVGNIGEPRNVRNEPDPKNRGGDYFSGSPSSFGGARNASLSKQAGKIDHSHGEEPAQHQRTREDTSEDKNEDSASWRKEKNDEKR</sequence>
<evidence type="ECO:0000313" key="3">
    <source>
        <dbReference type="Proteomes" id="UP000595064"/>
    </source>
</evidence>
<keyword evidence="3" id="KW-1185">Reference proteome</keyword>
<organism evidence="2 3">
    <name type="scientific">Delftia lacustris</name>
    <dbReference type="NCBI Taxonomy" id="558537"/>
    <lineage>
        <taxon>Bacteria</taxon>
        <taxon>Pseudomonadati</taxon>
        <taxon>Pseudomonadota</taxon>
        <taxon>Betaproteobacteria</taxon>
        <taxon>Burkholderiales</taxon>
        <taxon>Comamonadaceae</taxon>
        <taxon>Delftia</taxon>
    </lineage>
</organism>
<feature type="compositionally biased region" description="Basic and acidic residues" evidence="1">
    <location>
        <begin position="38"/>
        <end position="50"/>
    </location>
</feature>
<dbReference type="GeneID" id="94692661"/>
<dbReference type="RefSeq" id="WP_128422623.1">
    <property type="nucleotide sequence ID" value="NZ_CP065748.1"/>
</dbReference>
<name>A0A7T2YPV1_9BURK</name>
<proteinExistence type="predicted"/>
<gene>
    <name evidence="2" type="ORF">I6G47_23260</name>
</gene>
<accession>A0A7T2YPV1</accession>
<reference evidence="2 3" key="1">
    <citation type="submission" date="2020-12" db="EMBL/GenBank/DDBJ databases">
        <title>FDA dAtabase for Regulatory Grade micrObial Sequences (FDA-ARGOS): Supporting development and validation of Infectious Disease Dx tests.</title>
        <authorList>
            <person name="Sproer C."/>
            <person name="Gronow S."/>
            <person name="Severitt S."/>
            <person name="Schroder I."/>
            <person name="Tallon L."/>
            <person name="Sadzewicz L."/>
            <person name="Zhao X."/>
            <person name="Boylan J."/>
            <person name="Ott S."/>
            <person name="Bowen H."/>
            <person name="Vavikolanu K."/>
            <person name="Mehta A."/>
            <person name="Aluvathingal J."/>
            <person name="Nadendla S."/>
            <person name="Lowell S."/>
            <person name="Myers T."/>
            <person name="Yan Y."/>
            <person name="Sichtig H."/>
        </authorList>
    </citation>
    <scope>NUCLEOTIDE SEQUENCE [LARGE SCALE GENOMIC DNA]</scope>
    <source>
        <strain evidence="2 3">FDAARGOS_890</strain>
    </source>
</reference>
<protein>
    <submittedName>
        <fullName evidence="2">Uncharacterized protein</fullName>
    </submittedName>
</protein>